<comment type="similarity">
    <text evidence="2">Belongs to the nitronate monooxygenase family. NMO class I subfamily.</text>
</comment>
<dbReference type="PANTHER" id="PTHR42747:SF3">
    <property type="entry name" value="NITRONATE MONOOXYGENASE-RELATED"/>
    <property type="match status" value="1"/>
</dbReference>
<evidence type="ECO:0000256" key="9">
    <source>
        <dbReference type="ARBA" id="ARBA00049401"/>
    </source>
</evidence>
<evidence type="ECO:0000256" key="4">
    <source>
        <dbReference type="ARBA" id="ARBA00022630"/>
    </source>
</evidence>
<evidence type="ECO:0000256" key="6">
    <source>
        <dbReference type="ARBA" id="ARBA00023002"/>
    </source>
</evidence>
<dbReference type="GO" id="GO:0018580">
    <property type="term" value="F:nitronate monooxygenase activity"/>
    <property type="evidence" value="ECO:0007669"/>
    <property type="project" value="InterPro"/>
</dbReference>
<dbReference type="PANTHER" id="PTHR42747">
    <property type="entry name" value="NITRONATE MONOOXYGENASE-RELATED"/>
    <property type="match status" value="1"/>
</dbReference>
<keyword evidence="6" id="KW-0560">Oxidoreductase</keyword>
<dbReference type="InterPro" id="IPR013785">
    <property type="entry name" value="Aldolase_TIM"/>
</dbReference>
<evidence type="ECO:0000256" key="1">
    <source>
        <dbReference type="ARBA" id="ARBA00001917"/>
    </source>
</evidence>
<keyword evidence="5" id="KW-0288">FMN</keyword>
<dbReference type="InterPro" id="IPR004136">
    <property type="entry name" value="NMO"/>
</dbReference>
<protein>
    <recommendedName>
        <fullName evidence="8">Propionate 3-nitronate monooxygenase</fullName>
    </recommendedName>
</protein>
<reference evidence="10" key="1">
    <citation type="submission" date="2019-07" db="EMBL/GenBank/DDBJ databases">
        <title>Genomic Encyclopedia of Type Strains, Phase IV (KMG-IV): sequencing the most valuable type-strain genomes for metagenomic binning, comparative biology and taxonomic classification.</title>
        <authorList>
            <person name="Goeker M."/>
        </authorList>
    </citation>
    <scope>NUCLEOTIDE SEQUENCE</scope>
    <source>
        <strain evidence="10">DSM 44596</strain>
    </source>
</reference>
<dbReference type="GO" id="GO:0009636">
    <property type="term" value="P:response to toxic substance"/>
    <property type="evidence" value="ECO:0007669"/>
    <property type="project" value="UniProtKB-KW"/>
</dbReference>
<comment type="catalytic activity">
    <reaction evidence="9">
        <text>3 propionate 3-nitronate + 3 O2 + H2O = 3 3-oxopropanoate + 2 nitrate + nitrite + H2O2 + 3 H(+)</text>
        <dbReference type="Rhea" id="RHEA:57332"/>
        <dbReference type="ChEBI" id="CHEBI:15377"/>
        <dbReference type="ChEBI" id="CHEBI:15378"/>
        <dbReference type="ChEBI" id="CHEBI:15379"/>
        <dbReference type="ChEBI" id="CHEBI:16240"/>
        <dbReference type="ChEBI" id="CHEBI:16301"/>
        <dbReference type="ChEBI" id="CHEBI:17632"/>
        <dbReference type="ChEBI" id="CHEBI:33190"/>
        <dbReference type="ChEBI" id="CHEBI:136067"/>
    </reaction>
</comment>
<accession>A0A652YRM3</accession>
<comment type="cofactor">
    <cofactor evidence="1">
        <name>FMN</name>
        <dbReference type="ChEBI" id="CHEBI:58210"/>
    </cofactor>
</comment>
<evidence type="ECO:0000256" key="5">
    <source>
        <dbReference type="ARBA" id="ARBA00022643"/>
    </source>
</evidence>
<dbReference type="CDD" id="cd04730">
    <property type="entry name" value="NPD_like"/>
    <property type="match status" value="1"/>
</dbReference>
<keyword evidence="3" id="KW-0216">Detoxification</keyword>
<name>A0A652YRM3_NOCGL</name>
<evidence type="ECO:0000256" key="8">
    <source>
        <dbReference type="ARBA" id="ARBA00031155"/>
    </source>
</evidence>
<organism evidence="10">
    <name type="scientific">Nocardia globerula</name>
    <dbReference type="NCBI Taxonomy" id="1818"/>
    <lineage>
        <taxon>Bacteria</taxon>
        <taxon>Bacillati</taxon>
        <taxon>Actinomycetota</taxon>
        <taxon>Actinomycetes</taxon>
        <taxon>Mycobacteriales</taxon>
        <taxon>Nocardiaceae</taxon>
        <taxon>Nocardia</taxon>
    </lineage>
</organism>
<dbReference type="Pfam" id="PF03060">
    <property type="entry name" value="NMO"/>
    <property type="match status" value="1"/>
</dbReference>
<sequence>MSDDENGRSAIRRRSGDVRMSALTTDLDLEIPVIAAPMAGGASTPALVAAASRAGGLGFLAAGYKTPQVLSDQIDAVRAEGVSFGVNVFAPNPVPVDVDAYRAYARAIQVEADRYGVTLADGDPVEDDDYFSDKIDLLLANPVPVVSFTFGFPAPGVVKALRAAGSLVILTVTSAAEALLAVDAGADLLVVQSSAAGGHSGTLTPLQVPAETPIAELIAQIRHRTSVPLLAAGGLATSADVAAALRAGAEAAVVGTVLLRTEESGASAPHKAALADTSRGKTVVTRAFTGRPARALRNEFIDRYDARAPIGYPAIHHLTNPMRKAAVAQSDPERMHLWAGTGYRHATEEPAGVVLSRLANL</sequence>
<evidence type="ECO:0000256" key="7">
    <source>
        <dbReference type="ARBA" id="ARBA00023033"/>
    </source>
</evidence>
<evidence type="ECO:0000313" key="10">
    <source>
        <dbReference type="EMBL" id="TYQ05194.1"/>
    </source>
</evidence>
<keyword evidence="7" id="KW-0503">Monooxygenase</keyword>
<dbReference type="SUPFAM" id="SSF51412">
    <property type="entry name" value="Inosine monophosphate dehydrogenase (IMPDH)"/>
    <property type="match status" value="1"/>
</dbReference>
<dbReference type="EMBL" id="VNIQ01000003">
    <property type="protein sequence ID" value="TYQ05194.1"/>
    <property type="molecule type" value="Genomic_DNA"/>
</dbReference>
<dbReference type="Gene3D" id="3.20.20.70">
    <property type="entry name" value="Aldolase class I"/>
    <property type="match status" value="1"/>
</dbReference>
<comment type="caution">
    <text evidence="10">The sequence shown here is derived from an EMBL/GenBank/DDBJ whole genome shotgun (WGS) entry which is preliminary data.</text>
</comment>
<evidence type="ECO:0000256" key="2">
    <source>
        <dbReference type="ARBA" id="ARBA00009881"/>
    </source>
</evidence>
<gene>
    <name evidence="10" type="ORF">FNL38_103545</name>
</gene>
<keyword evidence="4" id="KW-0285">Flavoprotein</keyword>
<proteinExistence type="inferred from homology"/>
<dbReference type="AlphaFoldDB" id="A0A652YRM3"/>
<evidence type="ECO:0000256" key="3">
    <source>
        <dbReference type="ARBA" id="ARBA00022575"/>
    </source>
</evidence>